<dbReference type="InterPro" id="IPR000792">
    <property type="entry name" value="Tscrpt_reg_LuxR_C"/>
</dbReference>
<dbReference type="PRINTS" id="PR00038">
    <property type="entry name" value="HTHLUXR"/>
</dbReference>
<dbReference type="GO" id="GO:0003677">
    <property type="term" value="F:DNA binding"/>
    <property type="evidence" value="ECO:0007669"/>
    <property type="project" value="InterPro"/>
</dbReference>
<evidence type="ECO:0000313" key="4">
    <source>
        <dbReference type="Proteomes" id="UP000078476"/>
    </source>
</evidence>
<keyword evidence="1" id="KW-0812">Transmembrane</keyword>
<reference evidence="3 4" key="1">
    <citation type="submission" date="2016-03" db="EMBL/GenBank/DDBJ databases">
        <authorList>
            <person name="Ploux O."/>
        </authorList>
    </citation>
    <scope>NUCLEOTIDE SEQUENCE [LARGE SCALE GENOMIC DNA]</scope>
    <source>
        <strain evidence="3 4">R-45370</strain>
    </source>
</reference>
<evidence type="ECO:0000313" key="3">
    <source>
        <dbReference type="EMBL" id="OAI14009.1"/>
    </source>
</evidence>
<keyword evidence="1" id="KW-1133">Transmembrane helix</keyword>
<protein>
    <recommendedName>
        <fullName evidence="2">HTH luxR-type domain-containing protein</fullName>
    </recommendedName>
</protein>
<dbReference type="Proteomes" id="UP000078476">
    <property type="component" value="Unassembled WGS sequence"/>
</dbReference>
<feature type="domain" description="HTH luxR-type" evidence="2">
    <location>
        <begin position="109"/>
        <end position="166"/>
    </location>
</feature>
<comment type="caution">
    <text evidence="3">The sequence shown here is derived from an EMBL/GenBank/DDBJ whole genome shotgun (WGS) entry which is preliminary data.</text>
</comment>
<keyword evidence="4" id="KW-1185">Reference proteome</keyword>
<dbReference type="Pfam" id="PF00196">
    <property type="entry name" value="GerE"/>
    <property type="match status" value="1"/>
</dbReference>
<dbReference type="RefSeq" id="WP_066983652.1">
    <property type="nucleotide sequence ID" value="NZ_LUUI01000114.1"/>
</dbReference>
<evidence type="ECO:0000256" key="1">
    <source>
        <dbReference type="SAM" id="Phobius"/>
    </source>
</evidence>
<organism evidence="3 4">
    <name type="scientific">Methylomonas lenta</name>
    <dbReference type="NCBI Taxonomy" id="980561"/>
    <lineage>
        <taxon>Bacteria</taxon>
        <taxon>Pseudomonadati</taxon>
        <taxon>Pseudomonadota</taxon>
        <taxon>Gammaproteobacteria</taxon>
        <taxon>Methylococcales</taxon>
        <taxon>Methylococcaceae</taxon>
        <taxon>Methylomonas</taxon>
    </lineage>
</organism>
<dbReference type="SMART" id="SM00421">
    <property type="entry name" value="HTH_LUXR"/>
    <property type="match status" value="1"/>
</dbReference>
<dbReference type="STRING" id="980561.A1359_00970"/>
<keyword evidence="1" id="KW-0472">Membrane</keyword>
<accession>A0A177N9W1</accession>
<dbReference type="OrthoDB" id="8277135at2"/>
<feature type="transmembrane region" description="Helical" evidence="1">
    <location>
        <begin position="42"/>
        <end position="64"/>
    </location>
</feature>
<gene>
    <name evidence="3" type="ORF">A1359_00970</name>
</gene>
<dbReference type="InterPro" id="IPR036388">
    <property type="entry name" value="WH-like_DNA-bd_sf"/>
</dbReference>
<dbReference type="GO" id="GO:0006355">
    <property type="term" value="P:regulation of DNA-templated transcription"/>
    <property type="evidence" value="ECO:0007669"/>
    <property type="project" value="InterPro"/>
</dbReference>
<dbReference type="EMBL" id="LUUI01000114">
    <property type="protein sequence ID" value="OAI14009.1"/>
    <property type="molecule type" value="Genomic_DNA"/>
</dbReference>
<sequence length="174" mass="19899">MAFINENKRFSQWAVAICLLVFVLITMDFLGDYRDGVPWPHLFVEAIILILSLAGLVYFGRLYYQFAQSKINLLARDLALANQQAQQWREANRELIAGLAVQIRKQFDNWQLTPAEAEVGMLMLKGLSHGEIAQLRNVSERTIRDQARAVYRKAGVTGRTELSAFFLEDLLLPR</sequence>
<name>A0A177N9W1_9GAMM</name>
<dbReference type="Gene3D" id="1.10.10.10">
    <property type="entry name" value="Winged helix-like DNA-binding domain superfamily/Winged helix DNA-binding domain"/>
    <property type="match status" value="1"/>
</dbReference>
<proteinExistence type="predicted"/>
<dbReference type="InterPro" id="IPR016032">
    <property type="entry name" value="Sig_transdc_resp-reg_C-effctor"/>
</dbReference>
<dbReference type="AlphaFoldDB" id="A0A177N9W1"/>
<feature type="transmembrane region" description="Helical" evidence="1">
    <location>
        <begin position="12"/>
        <end position="30"/>
    </location>
</feature>
<evidence type="ECO:0000259" key="2">
    <source>
        <dbReference type="SMART" id="SM00421"/>
    </source>
</evidence>
<dbReference type="SUPFAM" id="SSF46894">
    <property type="entry name" value="C-terminal effector domain of the bipartite response regulators"/>
    <property type="match status" value="1"/>
</dbReference>